<dbReference type="Pfam" id="PF26477">
    <property type="entry name" value="DUF8150"/>
    <property type="match status" value="1"/>
</dbReference>
<reference evidence="2 3" key="1">
    <citation type="journal article" date="2019" name="Int. J. Syst. Evol. Microbiol.">
        <title>The Global Catalogue of Microorganisms (GCM) 10K type strain sequencing project: providing services to taxonomists for standard genome sequencing and annotation.</title>
        <authorList>
            <consortium name="The Broad Institute Genomics Platform"/>
            <consortium name="The Broad Institute Genome Sequencing Center for Infectious Disease"/>
            <person name="Wu L."/>
            <person name="Ma J."/>
        </authorList>
    </citation>
    <scope>NUCLEOTIDE SEQUENCE [LARGE SCALE GENOMIC DNA]</scope>
    <source>
        <strain evidence="2 3">JCM 16331</strain>
    </source>
</reference>
<accession>A0A830GDZ6</accession>
<proteinExistence type="predicted"/>
<dbReference type="InterPro" id="IPR058463">
    <property type="entry name" value="DUF8150"/>
</dbReference>
<dbReference type="Proteomes" id="UP000608850">
    <property type="component" value="Unassembled WGS sequence"/>
</dbReference>
<feature type="region of interest" description="Disordered" evidence="1">
    <location>
        <begin position="64"/>
        <end position="105"/>
    </location>
</feature>
<feature type="compositionally biased region" description="Polar residues" evidence="1">
    <location>
        <begin position="8"/>
        <end position="32"/>
    </location>
</feature>
<feature type="region of interest" description="Disordered" evidence="1">
    <location>
        <begin position="1"/>
        <end position="46"/>
    </location>
</feature>
<evidence type="ECO:0000256" key="1">
    <source>
        <dbReference type="SAM" id="MobiDB-lite"/>
    </source>
</evidence>
<sequence length="105" mass="11791">MHFENGTDIGSPTKTGPTYSTTSDSASNMSDSNVRKALDEKHERNREQRIEAVKRWVAYIKSEPPEVWGPQQNAVVDDQLEAAQSVGTSAQHQQHVKESRRTSRP</sequence>
<feature type="compositionally biased region" description="Basic and acidic residues" evidence="1">
    <location>
        <begin position="95"/>
        <end position="105"/>
    </location>
</feature>
<gene>
    <name evidence="2" type="ORF">GCM10009021_27370</name>
</gene>
<keyword evidence="3" id="KW-1185">Reference proteome</keyword>
<feature type="compositionally biased region" description="Basic and acidic residues" evidence="1">
    <location>
        <begin position="33"/>
        <end position="46"/>
    </location>
</feature>
<evidence type="ECO:0000313" key="3">
    <source>
        <dbReference type="Proteomes" id="UP000608850"/>
    </source>
</evidence>
<dbReference type="AlphaFoldDB" id="A0A830GDZ6"/>
<dbReference type="EMBL" id="BMOQ01000008">
    <property type="protein sequence ID" value="GGN24159.1"/>
    <property type="molecule type" value="Genomic_DNA"/>
</dbReference>
<protein>
    <submittedName>
        <fullName evidence="2">Uncharacterized protein</fullName>
    </submittedName>
</protein>
<organism evidence="2 3">
    <name type="scientific">Halarchaeum nitratireducens</name>
    <dbReference type="NCBI Taxonomy" id="489913"/>
    <lineage>
        <taxon>Archaea</taxon>
        <taxon>Methanobacteriati</taxon>
        <taxon>Methanobacteriota</taxon>
        <taxon>Stenosarchaea group</taxon>
        <taxon>Halobacteria</taxon>
        <taxon>Halobacteriales</taxon>
        <taxon>Halobacteriaceae</taxon>
    </lineage>
</organism>
<name>A0A830GDZ6_9EURY</name>
<evidence type="ECO:0000313" key="2">
    <source>
        <dbReference type="EMBL" id="GGN24159.1"/>
    </source>
</evidence>
<comment type="caution">
    <text evidence="2">The sequence shown here is derived from an EMBL/GenBank/DDBJ whole genome shotgun (WGS) entry which is preliminary data.</text>
</comment>